<evidence type="ECO:0000313" key="3">
    <source>
        <dbReference type="Proteomes" id="UP000283387"/>
    </source>
</evidence>
<dbReference type="GO" id="GO:0004553">
    <property type="term" value="F:hydrolase activity, hydrolyzing O-glycosyl compounds"/>
    <property type="evidence" value="ECO:0007669"/>
    <property type="project" value="InterPro"/>
</dbReference>
<dbReference type="InterPro" id="IPR014756">
    <property type="entry name" value="Ig_E-set"/>
</dbReference>
<dbReference type="Pfam" id="PF02922">
    <property type="entry name" value="CBM_48"/>
    <property type="match status" value="1"/>
</dbReference>
<dbReference type="AlphaFoldDB" id="A0A419W7R0"/>
<evidence type="ECO:0000259" key="1">
    <source>
        <dbReference type="Pfam" id="PF02922"/>
    </source>
</evidence>
<accession>A0A419W7R0</accession>
<dbReference type="CDD" id="cd07184">
    <property type="entry name" value="E_set_Isoamylase_like_N"/>
    <property type="match status" value="1"/>
</dbReference>
<keyword evidence="2" id="KW-0418">Kinase</keyword>
<comment type="caution">
    <text evidence="2">The sequence shown here is derived from an EMBL/GenBank/DDBJ whole genome shotgun (WGS) entry which is preliminary data.</text>
</comment>
<sequence>MSIKRQYLKGKQLYKVTFRLINGNGLDAKNIRIIGEFNDWDFASEPMEKSEGGVFTKVLELDADQEYQFRYLVDNKFWENDPDADDLVPSGTGKEDYNSVIVL</sequence>
<dbReference type="Proteomes" id="UP000283387">
    <property type="component" value="Unassembled WGS sequence"/>
</dbReference>
<dbReference type="SUPFAM" id="SSF81296">
    <property type="entry name" value="E set domains"/>
    <property type="match status" value="1"/>
</dbReference>
<feature type="domain" description="Glycoside hydrolase family 13 N-terminal" evidence="1">
    <location>
        <begin position="28"/>
        <end position="72"/>
    </location>
</feature>
<organism evidence="2 3">
    <name type="scientific">Mangrovibacterium diazotrophicum</name>
    <dbReference type="NCBI Taxonomy" id="1261403"/>
    <lineage>
        <taxon>Bacteria</taxon>
        <taxon>Pseudomonadati</taxon>
        <taxon>Bacteroidota</taxon>
        <taxon>Bacteroidia</taxon>
        <taxon>Marinilabiliales</taxon>
        <taxon>Prolixibacteraceae</taxon>
        <taxon>Mangrovibacterium</taxon>
    </lineage>
</organism>
<proteinExistence type="predicted"/>
<keyword evidence="3" id="KW-1185">Reference proteome</keyword>
<dbReference type="EMBL" id="RAPN01000001">
    <property type="protein sequence ID" value="RKD91521.1"/>
    <property type="molecule type" value="Genomic_DNA"/>
</dbReference>
<dbReference type="RefSeq" id="WP_120272812.1">
    <property type="nucleotide sequence ID" value="NZ_RAPN01000001.1"/>
</dbReference>
<dbReference type="GO" id="GO:0005975">
    <property type="term" value="P:carbohydrate metabolic process"/>
    <property type="evidence" value="ECO:0007669"/>
    <property type="project" value="InterPro"/>
</dbReference>
<protein>
    <submittedName>
        <fullName evidence="2">AMP-activated protein kinase-like protein</fullName>
    </submittedName>
</protein>
<dbReference type="InterPro" id="IPR004193">
    <property type="entry name" value="Glyco_hydro_13_N"/>
</dbReference>
<gene>
    <name evidence="2" type="ORF">BC643_1877</name>
</gene>
<reference evidence="2 3" key="1">
    <citation type="submission" date="2018-09" db="EMBL/GenBank/DDBJ databases">
        <title>Genomic Encyclopedia of Archaeal and Bacterial Type Strains, Phase II (KMG-II): from individual species to whole genera.</title>
        <authorList>
            <person name="Goeker M."/>
        </authorList>
    </citation>
    <scope>NUCLEOTIDE SEQUENCE [LARGE SCALE GENOMIC DNA]</scope>
    <source>
        <strain evidence="2 3">DSM 27148</strain>
    </source>
</reference>
<keyword evidence="2" id="KW-0808">Transferase</keyword>
<evidence type="ECO:0000313" key="2">
    <source>
        <dbReference type="EMBL" id="RKD91521.1"/>
    </source>
</evidence>
<dbReference type="InterPro" id="IPR013783">
    <property type="entry name" value="Ig-like_fold"/>
</dbReference>
<dbReference type="Gene3D" id="2.60.40.10">
    <property type="entry name" value="Immunoglobulins"/>
    <property type="match status" value="1"/>
</dbReference>
<dbReference type="GO" id="GO:0016301">
    <property type="term" value="F:kinase activity"/>
    <property type="evidence" value="ECO:0007669"/>
    <property type="project" value="UniProtKB-KW"/>
</dbReference>
<name>A0A419W7R0_9BACT</name>
<dbReference type="OrthoDB" id="5451596at2"/>